<dbReference type="RefSeq" id="WP_154912082.1">
    <property type="nucleotide sequence ID" value="NZ_CABVIK010000005.1"/>
</dbReference>
<evidence type="ECO:0000313" key="2">
    <source>
        <dbReference type="Proteomes" id="UP000349468"/>
    </source>
</evidence>
<gene>
    <name evidence="1" type="ORF">PS870_01748</name>
</gene>
<reference evidence="1 2" key="1">
    <citation type="submission" date="2019-09" db="EMBL/GenBank/DDBJ databases">
        <authorList>
            <person name="Chandra G."/>
            <person name="Truman W A."/>
        </authorList>
    </citation>
    <scope>NUCLEOTIDE SEQUENCE [LARGE SCALE GENOMIC DNA]</scope>
    <source>
        <strain evidence="1">PS870</strain>
    </source>
</reference>
<dbReference type="EMBL" id="CABVIK010000005">
    <property type="protein sequence ID" value="VVO80092.1"/>
    <property type="molecule type" value="Genomic_DNA"/>
</dbReference>
<dbReference type="Proteomes" id="UP000349468">
    <property type="component" value="Unassembled WGS sequence"/>
</dbReference>
<evidence type="ECO:0000313" key="1">
    <source>
        <dbReference type="EMBL" id="VVO80092.1"/>
    </source>
</evidence>
<protein>
    <submittedName>
        <fullName evidence="1">Uncharacterized protein</fullName>
    </submittedName>
</protein>
<accession>A0A5E7IW71</accession>
<name>A0A5E7IW71_PSEFL</name>
<proteinExistence type="predicted"/>
<organism evidence="1 2">
    <name type="scientific">Pseudomonas fluorescens</name>
    <dbReference type="NCBI Taxonomy" id="294"/>
    <lineage>
        <taxon>Bacteria</taxon>
        <taxon>Pseudomonadati</taxon>
        <taxon>Pseudomonadota</taxon>
        <taxon>Gammaproteobacteria</taxon>
        <taxon>Pseudomonadales</taxon>
        <taxon>Pseudomonadaceae</taxon>
        <taxon>Pseudomonas</taxon>
    </lineage>
</organism>
<sequence length="226" mass="24595">MASYGLSFVNNSNQVVIDSEFARLNVICSGRYAPTQESGLGSSTSFPRVITSQEPPLVFCRPDTGGVAGLTAMQVIGSAGNWTGFYVRAYDVNTNQPNGRYFAATFGAQPVASYGMRLWDGASKLLFDSGTPTALFTRAFQNWTYVRSETTTTGSTRSFYTVPFNFPENEYLLINTFGMNMLTGAGSGRLVKTLWDFSTGTLYAVTDGFTNPFAFFMPAVFAKLAV</sequence>
<dbReference type="AlphaFoldDB" id="A0A5E7IW71"/>